<reference evidence="2 3" key="1">
    <citation type="journal article" date="2019" name="Sci. Rep.">
        <title>Orb-weaving spider Araneus ventricosus genome elucidates the spidroin gene catalogue.</title>
        <authorList>
            <person name="Kono N."/>
            <person name="Nakamura H."/>
            <person name="Ohtoshi R."/>
            <person name="Moran D.A.P."/>
            <person name="Shinohara A."/>
            <person name="Yoshida Y."/>
            <person name="Fujiwara M."/>
            <person name="Mori M."/>
            <person name="Tomita M."/>
            <person name="Arakawa K."/>
        </authorList>
    </citation>
    <scope>NUCLEOTIDE SEQUENCE [LARGE SCALE GENOMIC DNA]</scope>
</reference>
<feature type="region of interest" description="Disordered" evidence="1">
    <location>
        <begin position="1"/>
        <end position="65"/>
    </location>
</feature>
<gene>
    <name evidence="2" type="ORF">AVEN_21243_1</name>
</gene>
<organism evidence="2 3">
    <name type="scientific">Araneus ventricosus</name>
    <name type="common">Orbweaver spider</name>
    <name type="synonym">Epeira ventricosa</name>
    <dbReference type="NCBI Taxonomy" id="182803"/>
    <lineage>
        <taxon>Eukaryota</taxon>
        <taxon>Metazoa</taxon>
        <taxon>Ecdysozoa</taxon>
        <taxon>Arthropoda</taxon>
        <taxon>Chelicerata</taxon>
        <taxon>Arachnida</taxon>
        <taxon>Araneae</taxon>
        <taxon>Araneomorphae</taxon>
        <taxon>Entelegynae</taxon>
        <taxon>Araneoidea</taxon>
        <taxon>Araneidae</taxon>
        <taxon>Araneus</taxon>
    </lineage>
</organism>
<comment type="caution">
    <text evidence="2">The sequence shown here is derived from an EMBL/GenBank/DDBJ whole genome shotgun (WGS) entry which is preliminary data.</text>
</comment>
<evidence type="ECO:0000313" key="2">
    <source>
        <dbReference type="EMBL" id="GBM52813.1"/>
    </source>
</evidence>
<evidence type="ECO:0000313" key="3">
    <source>
        <dbReference type="Proteomes" id="UP000499080"/>
    </source>
</evidence>
<dbReference type="Proteomes" id="UP000499080">
    <property type="component" value="Unassembled WGS sequence"/>
</dbReference>
<name>A0A4Y2GGT4_ARAVE</name>
<proteinExistence type="predicted"/>
<dbReference type="EMBL" id="BGPR01001395">
    <property type="protein sequence ID" value="GBM52813.1"/>
    <property type="molecule type" value="Genomic_DNA"/>
</dbReference>
<accession>A0A4Y2GGT4</accession>
<feature type="compositionally biased region" description="Basic residues" evidence="1">
    <location>
        <begin position="56"/>
        <end position="65"/>
    </location>
</feature>
<dbReference type="AlphaFoldDB" id="A0A4Y2GGT4"/>
<protein>
    <submittedName>
        <fullName evidence="2">Uncharacterized protein</fullName>
    </submittedName>
</protein>
<keyword evidence="3" id="KW-1185">Reference proteome</keyword>
<evidence type="ECO:0000256" key="1">
    <source>
        <dbReference type="SAM" id="MobiDB-lite"/>
    </source>
</evidence>
<sequence>MSGRRQRNESGAATAGTTMRALCRSDTGRRLHGVVSNLPALNESELGDDQPGRMTHACRGRRRWRSPQLRVSKRGRCEGWRLPYGQGCLYKFESSGIK</sequence>